<evidence type="ECO:0000256" key="3">
    <source>
        <dbReference type="ARBA" id="ARBA00023136"/>
    </source>
</evidence>
<evidence type="ECO:0008006" key="12">
    <source>
        <dbReference type="Google" id="ProtNLM"/>
    </source>
</evidence>
<protein>
    <recommendedName>
        <fullName evidence="12">Methyl-accepting chemotaxis protein</fullName>
    </recommendedName>
</protein>
<feature type="transmembrane region" description="Helical" evidence="7">
    <location>
        <begin position="184"/>
        <end position="207"/>
    </location>
</feature>
<evidence type="ECO:0000313" key="10">
    <source>
        <dbReference type="EMBL" id="GGI14775.1"/>
    </source>
</evidence>
<proteinExistence type="inferred from homology"/>
<evidence type="ECO:0000256" key="1">
    <source>
        <dbReference type="ARBA" id="ARBA00004236"/>
    </source>
</evidence>
<dbReference type="InterPro" id="IPR004089">
    <property type="entry name" value="MCPsignal_dom"/>
</dbReference>
<dbReference type="Gene3D" id="1.10.287.950">
    <property type="entry name" value="Methyl-accepting chemotaxis protein"/>
    <property type="match status" value="1"/>
</dbReference>
<dbReference type="GO" id="GO:0004888">
    <property type="term" value="F:transmembrane signaling receptor activity"/>
    <property type="evidence" value="ECO:0007669"/>
    <property type="project" value="InterPro"/>
</dbReference>
<dbReference type="GO" id="GO:0006935">
    <property type="term" value="P:chemotaxis"/>
    <property type="evidence" value="ECO:0007669"/>
    <property type="project" value="InterPro"/>
</dbReference>
<comment type="caution">
    <text evidence="10">The sequence shown here is derived from an EMBL/GenBank/DDBJ whole genome shotgun (WGS) entry which is preliminary data.</text>
</comment>
<evidence type="ECO:0000259" key="9">
    <source>
        <dbReference type="PROSITE" id="PS50885"/>
    </source>
</evidence>
<keyword evidence="4 6" id="KW-0807">Transducer</keyword>
<evidence type="ECO:0000313" key="11">
    <source>
        <dbReference type="Proteomes" id="UP000626244"/>
    </source>
</evidence>
<reference evidence="11" key="1">
    <citation type="journal article" date="2019" name="Int. J. Syst. Evol. Microbiol.">
        <title>The Global Catalogue of Microorganisms (GCM) 10K type strain sequencing project: providing services to taxonomists for standard genome sequencing and annotation.</title>
        <authorList>
            <consortium name="The Broad Institute Genomics Platform"/>
            <consortium name="The Broad Institute Genome Sequencing Center for Infectious Disease"/>
            <person name="Wu L."/>
            <person name="Ma J."/>
        </authorList>
    </citation>
    <scope>NUCLEOTIDE SEQUENCE [LARGE SCALE GENOMIC DNA]</scope>
    <source>
        <strain evidence="11">CGMCC 1.14993</strain>
    </source>
</reference>
<dbReference type="PROSITE" id="PS50885">
    <property type="entry name" value="HAMP"/>
    <property type="match status" value="1"/>
</dbReference>
<dbReference type="PANTHER" id="PTHR32089">
    <property type="entry name" value="METHYL-ACCEPTING CHEMOTAXIS PROTEIN MCPB"/>
    <property type="match status" value="1"/>
</dbReference>
<organism evidence="10 11">
    <name type="scientific">Gottfriedia solisilvae</name>
    <dbReference type="NCBI Taxonomy" id="1516104"/>
    <lineage>
        <taxon>Bacteria</taxon>
        <taxon>Bacillati</taxon>
        <taxon>Bacillota</taxon>
        <taxon>Bacilli</taxon>
        <taxon>Bacillales</taxon>
        <taxon>Bacillaceae</taxon>
        <taxon>Gottfriedia</taxon>
    </lineage>
</organism>
<dbReference type="SUPFAM" id="SSF58104">
    <property type="entry name" value="Methyl-accepting chemotaxis protein (MCP) signaling domain"/>
    <property type="match status" value="1"/>
</dbReference>
<dbReference type="Pfam" id="PF00672">
    <property type="entry name" value="HAMP"/>
    <property type="match status" value="1"/>
</dbReference>
<feature type="domain" description="HAMP" evidence="9">
    <location>
        <begin position="208"/>
        <end position="261"/>
    </location>
</feature>
<dbReference type="SMART" id="SM00304">
    <property type="entry name" value="HAMP"/>
    <property type="match status" value="1"/>
</dbReference>
<keyword evidence="7" id="KW-0812">Transmembrane</keyword>
<feature type="domain" description="Methyl-accepting transducer" evidence="8">
    <location>
        <begin position="280"/>
        <end position="516"/>
    </location>
</feature>
<dbReference type="Pfam" id="PF00015">
    <property type="entry name" value="MCPsignal"/>
    <property type="match status" value="1"/>
</dbReference>
<dbReference type="InterPro" id="IPR024478">
    <property type="entry name" value="HlyB_4HB_MCP"/>
</dbReference>
<dbReference type="Proteomes" id="UP000626244">
    <property type="component" value="Unassembled WGS sequence"/>
</dbReference>
<keyword evidence="2" id="KW-1003">Cell membrane</keyword>
<dbReference type="PRINTS" id="PR00260">
    <property type="entry name" value="CHEMTRNSDUCR"/>
</dbReference>
<dbReference type="OrthoDB" id="107771at2"/>
<dbReference type="Pfam" id="PF12729">
    <property type="entry name" value="4HB_MCP_1"/>
    <property type="match status" value="1"/>
</dbReference>
<sequence length="566" mass="62274">MKWTIGRKLIFSFILILVIILTLSAFSITSTFRLNNNTKEVSEEVLPKVELIGEINYIAEHILSTTQKHMLSDDESYKRKYEYELEGQYKLIDQAFSEYKKLLETKEEKALFEKLHIEWDDFVEKNAEILELSNKMDTKNAVLTSFSGTALFDKMHTDLDALIIMHQKQGKQINEDSNKEFTNVTYTTLISVIVAFVLTILIAVVLIRSIRKPLTKLSTQVKEVAEGNLILEPLDIKNKDEIGELASNVNTMTANLKELIESVVYNSQLVASTSEELSASAEETSRASEQITSSIINIAEGAEQQEKSSLEAFTVVKEISTGMEQAASSIQTVAENSLSTSEKAVYGNKVLVKTVNQMNMIHDTVNNTSNIVNSLGEKSDEIGKIVTIITEIAEQTNLLALNAAIEAARAGEQGKGFAVVADEVKKLAEQSRSAAGQISGLVGFIQNEVKKVITSMNEGSIEIKNGIDLVSESGENFNHIVKMIEEVSAQTQEVSAIFEQINASSHSIISIVERTSEISAEASGQSQSVAAAAEQQNASMEEMSASADILSKMAEELQDTVKTFKV</sequence>
<dbReference type="PROSITE" id="PS50111">
    <property type="entry name" value="CHEMOTAXIS_TRANSDUC_2"/>
    <property type="match status" value="1"/>
</dbReference>
<keyword evidence="7" id="KW-1133">Transmembrane helix</keyword>
<dbReference type="PANTHER" id="PTHR32089:SF112">
    <property type="entry name" value="LYSOZYME-LIKE PROTEIN-RELATED"/>
    <property type="match status" value="1"/>
</dbReference>
<dbReference type="InterPro" id="IPR004090">
    <property type="entry name" value="Chemotax_Me-accpt_rcpt"/>
</dbReference>
<dbReference type="RefSeq" id="WP_088000068.1">
    <property type="nucleotide sequence ID" value="NZ_BMHB01000001.1"/>
</dbReference>
<accession>A0A8J3AL44</accession>
<dbReference type="Gene3D" id="6.10.340.10">
    <property type="match status" value="1"/>
</dbReference>
<evidence type="ECO:0000256" key="2">
    <source>
        <dbReference type="ARBA" id="ARBA00022475"/>
    </source>
</evidence>
<dbReference type="CDD" id="cd11386">
    <property type="entry name" value="MCP_signal"/>
    <property type="match status" value="1"/>
</dbReference>
<comment type="subcellular location">
    <subcellularLocation>
        <location evidence="1">Cell membrane</location>
    </subcellularLocation>
</comment>
<dbReference type="GO" id="GO:0007165">
    <property type="term" value="P:signal transduction"/>
    <property type="evidence" value="ECO:0007669"/>
    <property type="project" value="UniProtKB-KW"/>
</dbReference>
<evidence type="ECO:0000259" key="8">
    <source>
        <dbReference type="PROSITE" id="PS50111"/>
    </source>
</evidence>
<evidence type="ECO:0000256" key="6">
    <source>
        <dbReference type="PROSITE-ProRule" id="PRU00284"/>
    </source>
</evidence>
<evidence type="ECO:0000256" key="7">
    <source>
        <dbReference type="SAM" id="Phobius"/>
    </source>
</evidence>
<keyword evidence="11" id="KW-1185">Reference proteome</keyword>
<keyword evidence="3 7" id="KW-0472">Membrane</keyword>
<evidence type="ECO:0000256" key="5">
    <source>
        <dbReference type="ARBA" id="ARBA00029447"/>
    </source>
</evidence>
<dbReference type="SMART" id="SM00283">
    <property type="entry name" value="MA"/>
    <property type="match status" value="1"/>
</dbReference>
<dbReference type="InterPro" id="IPR003660">
    <property type="entry name" value="HAMP_dom"/>
</dbReference>
<gene>
    <name evidence="10" type="ORF">GCM10007380_24640</name>
</gene>
<dbReference type="CDD" id="cd06225">
    <property type="entry name" value="HAMP"/>
    <property type="match status" value="1"/>
</dbReference>
<name>A0A8J3AL44_9BACI</name>
<dbReference type="GO" id="GO:0005886">
    <property type="term" value="C:plasma membrane"/>
    <property type="evidence" value="ECO:0007669"/>
    <property type="project" value="UniProtKB-SubCell"/>
</dbReference>
<comment type="similarity">
    <text evidence="5">Belongs to the methyl-accepting chemotaxis (MCP) protein family.</text>
</comment>
<dbReference type="AlphaFoldDB" id="A0A8J3AL44"/>
<evidence type="ECO:0000256" key="4">
    <source>
        <dbReference type="ARBA" id="ARBA00023224"/>
    </source>
</evidence>
<dbReference type="EMBL" id="BMHB01000001">
    <property type="protein sequence ID" value="GGI14775.1"/>
    <property type="molecule type" value="Genomic_DNA"/>
</dbReference>